<reference evidence="1" key="1">
    <citation type="submission" date="2020-08" db="EMBL/GenBank/DDBJ databases">
        <title>Multicomponent nature underlies the extraordinary mechanical properties of spider dragline silk.</title>
        <authorList>
            <person name="Kono N."/>
            <person name="Nakamura H."/>
            <person name="Mori M."/>
            <person name="Yoshida Y."/>
            <person name="Ohtoshi R."/>
            <person name="Malay A.D."/>
            <person name="Moran D.A.P."/>
            <person name="Tomita M."/>
            <person name="Numata K."/>
            <person name="Arakawa K."/>
        </authorList>
    </citation>
    <scope>NUCLEOTIDE SEQUENCE</scope>
</reference>
<evidence type="ECO:0000313" key="2">
    <source>
        <dbReference type="Proteomes" id="UP000886998"/>
    </source>
</evidence>
<protein>
    <submittedName>
        <fullName evidence="1">Uncharacterized protein</fullName>
    </submittedName>
</protein>
<sequence>MSFEWKNTTVAEVGVTLVKEITNLLNRSILVQELFVFHKPGQWVKYVLISPENKVSAAETRIPTPKSFDGYQFRHDIELHLTRI</sequence>
<keyword evidence="2" id="KW-1185">Reference proteome</keyword>
<name>A0A8X7BXL3_9ARAC</name>
<dbReference type="EMBL" id="BMAV01004942">
    <property type="protein sequence ID" value="GFY45619.1"/>
    <property type="molecule type" value="Genomic_DNA"/>
</dbReference>
<proteinExistence type="predicted"/>
<dbReference type="AlphaFoldDB" id="A0A8X7BXL3"/>
<evidence type="ECO:0000313" key="1">
    <source>
        <dbReference type="EMBL" id="GFY45619.1"/>
    </source>
</evidence>
<comment type="caution">
    <text evidence="1">The sequence shown here is derived from an EMBL/GenBank/DDBJ whole genome shotgun (WGS) entry which is preliminary data.</text>
</comment>
<accession>A0A8X7BXL3</accession>
<organism evidence="1 2">
    <name type="scientific">Trichonephila inaurata madagascariensis</name>
    <dbReference type="NCBI Taxonomy" id="2747483"/>
    <lineage>
        <taxon>Eukaryota</taxon>
        <taxon>Metazoa</taxon>
        <taxon>Ecdysozoa</taxon>
        <taxon>Arthropoda</taxon>
        <taxon>Chelicerata</taxon>
        <taxon>Arachnida</taxon>
        <taxon>Araneae</taxon>
        <taxon>Araneomorphae</taxon>
        <taxon>Entelegynae</taxon>
        <taxon>Araneoidea</taxon>
        <taxon>Nephilidae</taxon>
        <taxon>Trichonephila</taxon>
        <taxon>Trichonephila inaurata</taxon>
    </lineage>
</organism>
<gene>
    <name evidence="1" type="ORF">TNIN_137951</name>
</gene>
<dbReference type="Proteomes" id="UP000886998">
    <property type="component" value="Unassembled WGS sequence"/>
</dbReference>